<evidence type="ECO:0000313" key="3">
    <source>
        <dbReference type="Proteomes" id="UP001189429"/>
    </source>
</evidence>
<accession>A0ABN9S914</accession>
<organism evidence="2 3">
    <name type="scientific">Prorocentrum cordatum</name>
    <dbReference type="NCBI Taxonomy" id="2364126"/>
    <lineage>
        <taxon>Eukaryota</taxon>
        <taxon>Sar</taxon>
        <taxon>Alveolata</taxon>
        <taxon>Dinophyceae</taxon>
        <taxon>Prorocentrales</taxon>
        <taxon>Prorocentraceae</taxon>
        <taxon>Prorocentrum</taxon>
    </lineage>
</organism>
<protein>
    <recommendedName>
        <fullName evidence="4">Secreted protein</fullName>
    </recommendedName>
</protein>
<sequence>MAFLFPLLEVAGTAGAARWIKSHRRMSGLFVFFCSPAARASQRGASPLVPGQVGGSRARCRGRSTTAPPLSPLCLAKAILGFRMAAAVFAPHARESCHVVQIGRVHNCRSESCCKFASCAYLRAAGAM</sequence>
<feature type="signal peptide" evidence="1">
    <location>
        <begin position="1"/>
        <end position="16"/>
    </location>
</feature>
<proteinExistence type="predicted"/>
<reference evidence="2" key="1">
    <citation type="submission" date="2023-10" db="EMBL/GenBank/DDBJ databases">
        <authorList>
            <person name="Chen Y."/>
            <person name="Shah S."/>
            <person name="Dougan E. K."/>
            <person name="Thang M."/>
            <person name="Chan C."/>
        </authorList>
    </citation>
    <scope>NUCLEOTIDE SEQUENCE [LARGE SCALE GENOMIC DNA]</scope>
</reference>
<evidence type="ECO:0000256" key="1">
    <source>
        <dbReference type="SAM" id="SignalP"/>
    </source>
</evidence>
<feature type="chain" id="PRO_5045515715" description="Secreted protein" evidence="1">
    <location>
        <begin position="17"/>
        <end position="128"/>
    </location>
</feature>
<gene>
    <name evidence="2" type="ORF">PCOR1329_LOCUS27140</name>
</gene>
<evidence type="ECO:0008006" key="4">
    <source>
        <dbReference type="Google" id="ProtNLM"/>
    </source>
</evidence>
<keyword evidence="3" id="KW-1185">Reference proteome</keyword>
<dbReference type="EMBL" id="CAUYUJ010009780">
    <property type="protein sequence ID" value="CAK0827658.1"/>
    <property type="molecule type" value="Genomic_DNA"/>
</dbReference>
<name>A0ABN9S914_9DINO</name>
<comment type="caution">
    <text evidence="2">The sequence shown here is derived from an EMBL/GenBank/DDBJ whole genome shotgun (WGS) entry which is preliminary data.</text>
</comment>
<dbReference type="Proteomes" id="UP001189429">
    <property type="component" value="Unassembled WGS sequence"/>
</dbReference>
<evidence type="ECO:0000313" key="2">
    <source>
        <dbReference type="EMBL" id="CAK0827658.1"/>
    </source>
</evidence>
<keyword evidence="1" id="KW-0732">Signal</keyword>